<keyword evidence="2" id="KW-1185">Reference proteome</keyword>
<dbReference type="Proteomes" id="UP000198757">
    <property type="component" value="Unassembled WGS sequence"/>
</dbReference>
<dbReference type="EMBL" id="FMZO01000018">
    <property type="protein sequence ID" value="SDE00640.1"/>
    <property type="molecule type" value="Genomic_DNA"/>
</dbReference>
<gene>
    <name evidence="1" type="ORF">SAMN04487894_1185</name>
</gene>
<reference evidence="2" key="1">
    <citation type="submission" date="2016-10" db="EMBL/GenBank/DDBJ databases">
        <authorList>
            <person name="Varghese N."/>
            <person name="Submissions S."/>
        </authorList>
    </citation>
    <scope>NUCLEOTIDE SEQUENCE [LARGE SCALE GENOMIC DNA]</scope>
    <source>
        <strain evidence="2">DSM 25811 / CCM 8410 / LMG 26954 / E90</strain>
    </source>
</reference>
<name>A0A1G6ZDG7_NIADE</name>
<evidence type="ECO:0000313" key="1">
    <source>
        <dbReference type="EMBL" id="SDE00640.1"/>
    </source>
</evidence>
<evidence type="ECO:0000313" key="2">
    <source>
        <dbReference type="Proteomes" id="UP000198757"/>
    </source>
</evidence>
<accession>A0A1G6ZDG7</accession>
<proteinExistence type="predicted"/>
<protein>
    <submittedName>
        <fullName evidence="1">Uncharacterized protein</fullName>
    </submittedName>
</protein>
<sequence>MKKKIIRVVIVLIVVITLVYLYLVFAVNAKQKELQEFKNKIEQDSIEYNSKKGDNDKPIH</sequence>
<dbReference type="STRING" id="1285928.SAMN04487894_1185"/>
<dbReference type="AlphaFoldDB" id="A0A1G6ZDG7"/>
<organism evidence="1 2">
    <name type="scientific">Niabella drilacis (strain DSM 25811 / CCM 8410 / CCUG 62505 / LMG 26954 / E90)</name>
    <dbReference type="NCBI Taxonomy" id="1285928"/>
    <lineage>
        <taxon>Bacteria</taxon>
        <taxon>Pseudomonadati</taxon>
        <taxon>Bacteroidota</taxon>
        <taxon>Chitinophagia</taxon>
        <taxon>Chitinophagales</taxon>
        <taxon>Chitinophagaceae</taxon>
        <taxon>Niabella</taxon>
    </lineage>
</organism>
<dbReference type="RefSeq" id="WP_090392502.1">
    <property type="nucleotide sequence ID" value="NZ_FMZO01000018.1"/>
</dbReference>